<feature type="compositionally biased region" description="Low complexity" evidence="6">
    <location>
        <begin position="50"/>
        <end position="61"/>
    </location>
</feature>
<dbReference type="Gene3D" id="1.20.1250.20">
    <property type="entry name" value="MFS general substrate transporter like domains"/>
    <property type="match status" value="2"/>
</dbReference>
<protein>
    <recommendedName>
        <fullName evidence="10">MFS general substrate transporter</fullName>
    </recommendedName>
</protein>
<dbReference type="InterPro" id="IPR036259">
    <property type="entry name" value="MFS_trans_sf"/>
</dbReference>
<comment type="caution">
    <text evidence="8">The sequence shown here is derived from an EMBL/GenBank/DDBJ whole genome shotgun (WGS) entry which is preliminary data.</text>
</comment>
<feature type="transmembrane region" description="Helical" evidence="7">
    <location>
        <begin position="439"/>
        <end position="458"/>
    </location>
</feature>
<proteinExistence type="predicted"/>
<feature type="transmembrane region" description="Helical" evidence="7">
    <location>
        <begin position="371"/>
        <end position="393"/>
    </location>
</feature>
<sequence length="504" mass="54946">MTDKTENLTAVENTSSPSDIVSTDPLATPSGDNPVDATAKLEKKKSVDNSSQSIAVGSSGSDIDHHHHQHRRRQCLHATLSKSIVRKYDLRILPLVSASWMLFYLDRAALALANVNGMERDLALSGTQFNVALALFFTFTSSPAGGHLLLRKVGGGRCLPAIIVAWGLVTTFSGFVTSFPGLCVSRVFLGLAESAFLGVVMLYLGFFYTEFELVARVGLFYSGNALAGAFGAPVPDTTIKSAERNHEPPSQTGNTAQQDRLTWAAFKRAVWNPVTILMALATFLTIQALYSFTIFLPTIIFVMGYSGTRLNLLTYSQRSGAKAIPMLICSVSSVAGYLLLLVGAHVGVSNGPPSPTPPSTPVFIDRTGFKIQYAGAFLVAIGINTIPPIALAWTCINASPHYVRAIVLTFIITLGNTAAFLSSFTYITSQRPRYITGHSINLGCCVALTATALTLILYMRRENKRRERGDRDDRLVPAAHLSKEEKKRFELELGWMHPRHRFQL</sequence>
<evidence type="ECO:0000256" key="3">
    <source>
        <dbReference type="ARBA" id="ARBA00022692"/>
    </source>
</evidence>
<evidence type="ECO:0000313" key="8">
    <source>
        <dbReference type="EMBL" id="CAI4212854.1"/>
    </source>
</evidence>
<reference evidence="8" key="1">
    <citation type="submission" date="2022-11" db="EMBL/GenBank/DDBJ databases">
        <authorList>
            <person name="Scott C."/>
            <person name="Bruce N."/>
        </authorList>
    </citation>
    <scope>NUCLEOTIDE SEQUENCE</scope>
</reference>
<feature type="transmembrane region" description="Helical" evidence="7">
    <location>
        <begin position="269"/>
        <end position="288"/>
    </location>
</feature>
<feature type="compositionally biased region" description="Polar residues" evidence="6">
    <location>
        <begin position="7"/>
        <end position="21"/>
    </location>
</feature>
<evidence type="ECO:0000256" key="2">
    <source>
        <dbReference type="ARBA" id="ARBA00022448"/>
    </source>
</evidence>
<feature type="transmembrane region" description="Helical" evidence="7">
    <location>
        <begin position="324"/>
        <end position="348"/>
    </location>
</feature>
<evidence type="ECO:0000256" key="4">
    <source>
        <dbReference type="ARBA" id="ARBA00022989"/>
    </source>
</evidence>
<feature type="transmembrane region" description="Helical" evidence="7">
    <location>
        <begin position="188"/>
        <end position="208"/>
    </location>
</feature>
<accession>A0A9P1GYV9</accession>
<evidence type="ECO:0000256" key="5">
    <source>
        <dbReference type="ARBA" id="ARBA00023136"/>
    </source>
</evidence>
<evidence type="ECO:0000313" key="9">
    <source>
        <dbReference type="Proteomes" id="UP000838763"/>
    </source>
</evidence>
<keyword evidence="5 7" id="KW-0472">Membrane</keyword>
<feature type="transmembrane region" description="Helical" evidence="7">
    <location>
        <begin position="294"/>
        <end position="312"/>
    </location>
</feature>
<dbReference type="InterPro" id="IPR011701">
    <property type="entry name" value="MFS"/>
</dbReference>
<comment type="subcellular location">
    <subcellularLocation>
        <location evidence="1">Membrane</location>
        <topology evidence="1">Multi-pass membrane protein</topology>
    </subcellularLocation>
</comment>
<name>A0A9P1GYV9_9PEZI</name>
<dbReference type="EMBL" id="CALLCH030000006">
    <property type="protein sequence ID" value="CAI4212854.1"/>
    <property type="molecule type" value="Genomic_DNA"/>
</dbReference>
<dbReference type="AlphaFoldDB" id="A0A9P1GYV9"/>
<dbReference type="GO" id="GO:0022857">
    <property type="term" value="F:transmembrane transporter activity"/>
    <property type="evidence" value="ECO:0007669"/>
    <property type="project" value="InterPro"/>
</dbReference>
<keyword evidence="4 7" id="KW-1133">Transmembrane helix</keyword>
<gene>
    <name evidence="8" type="ORF">PPNO1_LOCUS2600</name>
</gene>
<feature type="region of interest" description="Disordered" evidence="6">
    <location>
        <begin position="1"/>
        <end position="70"/>
    </location>
</feature>
<dbReference type="PANTHER" id="PTHR43791">
    <property type="entry name" value="PERMEASE-RELATED"/>
    <property type="match status" value="1"/>
</dbReference>
<evidence type="ECO:0000256" key="6">
    <source>
        <dbReference type="SAM" id="MobiDB-lite"/>
    </source>
</evidence>
<dbReference type="OrthoDB" id="2962993at2759"/>
<keyword evidence="3 7" id="KW-0812">Transmembrane</keyword>
<evidence type="ECO:0008006" key="10">
    <source>
        <dbReference type="Google" id="ProtNLM"/>
    </source>
</evidence>
<dbReference type="SUPFAM" id="SSF103473">
    <property type="entry name" value="MFS general substrate transporter"/>
    <property type="match status" value="1"/>
</dbReference>
<dbReference type="Proteomes" id="UP000838763">
    <property type="component" value="Unassembled WGS sequence"/>
</dbReference>
<feature type="transmembrane region" description="Helical" evidence="7">
    <location>
        <begin position="131"/>
        <end position="150"/>
    </location>
</feature>
<evidence type="ECO:0000256" key="1">
    <source>
        <dbReference type="ARBA" id="ARBA00004141"/>
    </source>
</evidence>
<feature type="transmembrane region" description="Helical" evidence="7">
    <location>
        <begin position="405"/>
        <end position="427"/>
    </location>
</feature>
<dbReference type="Pfam" id="PF07690">
    <property type="entry name" value="MFS_1"/>
    <property type="match status" value="1"/>
</dbReference>
<keyword evidence="9" id="KW-1185">Reference proteome</keyword>
<evidence type="ECO:0000256" key="7">
    <source>
        <dbReference type="SAM" id="Phobius"/>
    </source>
</evidence>
<feature type="transmembrane region" description="Helical" evidence="7">
    <location>
        <begin position="162"/>
        <end position="182"/>
    </location>
</feature>
<keyword evidence="2" id="KW-0813">Transport</keyword>
<dbReference type="PANTHER" id="PTHR43791:SF5">
    <property type="entry name" value="MAJOR FACILITATOR SUPERFAMILY (MFS) PROFILE DOMAIN-CONTAINING PROTEIN"/>
    <property type="match status" value="1"/>
</dbReference>
<dbReference type="GO" id="GO:0016020">
    <property type="term" value="C:membrane"/>
    <property type="evidence" value="ECO:0007669"/>
    <property type="project" value="UniProtKB-SubCell"/>
</dbReference>
<organism evidence="8 9">
    <name type="scientific">Parascedosporium putredinis</name>
    <dbReference type="NCBI Taxonomy" id="1442378"/>
    <lineage>
        <taxon>Eukaryota</taxon>
        <taxon>Fungi</taxon>
        <taxon>Dikarya</taxon>
        <taxon>Ascomycota</taxon>
        <taxon>Pezizomycotina</taxon>
        <taxon>Sordariomycetes</taxon>
        <taxon>Hypocreomycetidae</taxon>
        <taxon>Microascales</taxon>
        <taxon>Microascaceae</taxon>
        <taxon>Parascedosporium</taxon>
    </lineage>
</organism>